<dbReference type="Gene3D" id="1.25.10.10">
    <property type="entry name" value="Leucine-rich Repeat Variant"/>
    <property type="match status" value="1"/>
</dbReference>
<dbReference type="Proteomes" id="UP000035682">
    <property type="component" value="Unplaced"/>
</dbReference>
<dbReference type="GeneID" id="36384405"/>
<protein>
    <submittedName>
        <fullName evidence="1 3">Armadillo-like helical domain and Armadillo-type fold domain-containing protein</fullName>
    </submittedName>
</protein>
<dbReference type="WormBase" id="SRAE_X000134300">
    <property type="protein sequence ID" value="SRP01465"/>
    <property type="gene ID" value="WBGene00266911"/>
</dbReference>
<dbReference type="CTD" id="36384405"/>
<dbReference type="InterPro" id="IPR016024">
    <property type="entry name" value="ARM-type_fold"/>
</dbReference>
<dbReference type="InterPro" id="IPR011989">
    <property type="entry name" value="ARM-like"/>
</dbReference>
<sequence length="750" mass="86511">MEANDTISNLSASDNEVMSYLKEIASTDIQTLDLEFYLKKLTHINENLRYDVGYNVYELLMNRLIADESPEGFHLMRLALKVMNITLSNKNYVVSSDDKVASNLSTLYTIDDSFFIELFQFAENSNIQLVREALKMLSNLMTFNKREVRAAILRMNKGYLLIRKNSDPDDIIHDHACQILSNITHNDSIFVEYLFNCGLFAFCLELIIELDCEDPIVGNAFYLLGCSFKNSAYCSRLFINELTYKNQLAVAVAKTIDPCFFKNNDHSFTQWTPDKTRNCYQAFYAIESILIHKNRLSIKNDAQLAFLQTDLFFNIANFAFLNCTDLPEDNLINRSRFLIARMMDSNFTAQSYFSNMKHCDINDKKSSFINSTINTIEKFDTVTENTFALLDVIVSFQHGNELCFDTWFGTPEANFTNVAKHEEEIRKVILDFLLGSDSFEIWVATVILNNILVECPERSKHLWNYEIIKGKRKVQLWEAVIIQIMKNSVTIGPAKTGLLSFLFLGLNANFDCMSKFLKKEPFLKFLRDEFTHSVGDENYNRVNKGIVAMLLTNIFANNQKKSENGDSDHLWTIIHDQYGLQDLYNAIYAFTSMPEYIFASTDGESYTMYHNNVVMLDYTFCQVIKKKELSLYKILNNEEPCLLDATTKKNPQLEPYIEALNRQDIKICELISKLDKYETLFDDLVTKIASITNQCNVTLIKNLVNDAKIKVNESFETFDELENDEPTDNETIYKQSSVINTNEINKQSII</sequence>
<proteinExistence type="predicted"/>
<reference evidence="1" key="1">
    <citation type="submission" date="2014-09" db="EMBL/GenBank/DDBJ databases">
        <authorList>
            <person name="Aslett A.Martin."/>
        </authorList>
    </citation>
    <scope>NUCLEOTIDE SEQUENCE</scope>
    <source>
        <strain evidence="1">ED321 Heterogonic</strain>
    </source>
</reference>
<evidence type="ECO:0000313" key="4">
    <source>
        <dbReference type="WormBase" id="SRAE_X000134300"/>
    </source>
</evidence>
<accession>A0A090KWF8</accession>
<dbReference type="AlphaFoldDB" id="A0A090KWF8"/>
<dbReference type="SUPFAM" id="SSF48371">
    <property type="entry name" value="ARM repeat"/>
    <property type="match status" value="1"/>
</dbReference>
<reference evidence="2" key="2">
    <citation type="submission" date="2014-09" db="EMBL/GenBank/DDBJ databases">
        <authorList>
            <person name="Martin A.A."/>
        </authorList>
    </citation>
    <scope>NUCLEOTIDE SEQUENCE</scope>
    <source>
        <strain evidence="2">ED321</strain>
    </source>
</reference>
<evidence type="ECO:0000313" key="3">
    <source>
        <dbReference type="WBParaSite" id="SRAE_X000134300.1"/>
    </source>
</evidence>
<dbReference type="WBParaSite" id="SRAE_X000134300.1">
    <property type="protein sequence ID" value="SRAE_X000134300.1"/>
    <property type="gene ID" value="WBGene00266911"/>
</dbReference>
<keyword evidence="2" id="KW-1185">Reference proteome</keyword>
<dbReference type="EMBL" id="LN609396">
    <property type="protein sequence ID" value="CEF59597.1"/>
    <property type="molecule type" value="Genomic_DNA"/>
</dbReference>
<dbReference type="RefSeq" id="XP_024498808.1">
    <property type="nucleotide sequence ID" value="XM_024647885.1"/>
</dbReference>
<evidence type="ECO:0000313" key="2">
    <source>
        <dbReference type="Proteomes" id="UP000035682"/>
    </source>
</evidence>
<organism evidence="1">
    <name type="scientific">Strongyloides ratti</name>
    <name type="common">Parasitic roundworm</name>
    <dbReference type="NCBI Taxonomy" id="34506"/>
    <lineage>
        <taxon>Eukaryota</taxon>
        <taxon>Metazoa</taxon>
        <taxon>Ecdysozoa</taxon>
        <taxon>Nematoda</taxon>
        <taxon>Chromadorea</taxon>
        <taxon>Rhabditida</taxon>
        <taxon>Tylenchina</taxon>
        <taxon>Panagrolaimomorpha</taxon>
        <taxon>Strongyloidoidea</taxon>
        <taxon>Strongyloididae</taxon>
        <taxon>Strongyloides</taxon>
    </lineage>
</organism>
<evidence type="ECO:0000313" key="1">
    <source>
        <dbReference type="EMBL" id="CEF59597.1"/>
    </source>
</evidence>
<gene>
    <name evidence="1 3 4" type="ORF">SRAE_X000134300</name>
</gene>
<name>A0A090KWF8_STRRB</name>
<reference evidence="3" key="3">
    <citation type="submission" date="2020-12" db="UniProtKB">
        <authorList>
            <consortium name="WormBaseParasite"/>
        </authorList>
    </citation>
    <scope>IDENTIFICATION</scope>
</reference>